<dbReference type="AlphaFoldDB" id="A0A1C7IH40"/>
<keyword evidence="2" id="KW-0479">Metal-binding</keyword>
<evidence type="ECO:0000256" key="1">
    <source>
        <dbReference type="ARBA" id="ARBA00022691"/>
    </source>
</evidence>
<dbReference type="PANTHER" id="PTHR11228:SF7">
    <property type="entry name" value="PQQA PEPTIDE CYCLASE"/>
    <property type="match status" value="1"/>
</dbReference>
<reference evidence="6" key="1">
    <citation type="submission" date="2017-04" db="EMBL/GenBank/DDBJ databases">
        <title>Complete Genome Sequences of Twelve Strains of a Stable Defined Moderately Diverse Mouse Microbiota 2 (sDMDMm2).</title>
        <authorList>
            <person name="Uchimura Y."/>
            <person name="Wyss M."/>
            <person name="Brugiroux S."/>
            <person name="Limenitakis J.P."/>
            <person name="Stecher B."/>
            <person name="McCoy K.D."/>
            <person name="Macpherson A.J."/>
        </authorList>
    </citation>
    <scope>NUCLEOTIDE SEQUENCE</scope>
    <source>
        <strain evidence="6">YL58</strain>
    </source>
</reference>
<dbReference type="CDD" id="cd01335">
    <property type="entry name" value="Radical_SAM"/>
    <property type="match status" value="1"/>
</dbReference>
<dbReference type="PANTHER" id="PTHR11228">
    <property type="entry name" value="RADICAL SAM DOMAIN PROTEIN"/>
    <property type="match status" value="1"/>
</dbReference>
<dbReference type="InterPro" id="IPR050377">
    <property type="entry name" value="Radical_SAM_PqqE_MftC-like"/>
</dbReference>
<keyword evidence="4" id="KW-0411">Iron-sulfur</keyword>
<keyword evidence="7" id="KW-1185">Reference proteome</keyword>
<dbReference type="Gene3D" id="3.20.20.70">
    <property type="entry name" value="Aldolase class I"/>
    <property type="match status" value="1"/>
</dbReference>
<dbReference type="SUPFAM" id="SSF102114">
    <property type="entry name" value="Radical SAM enzymes"/>
    <property type="match status" value="1"/>
</dbReference>
<organism evidence="6 7">
    <name type="scientific">Blautia pseudococcoides</name>
    <dbReference type="NCBI Taxonomy" id="1796616"/>
    <lineage>
        <taxon>Bacteria</taxon>
        <taxon>Bacillati</taxon>
        <taxon>Bacillota</taxon>
        <taxon>Clostridia</taxon>
        <taxon>Lachnospirales</taxon>
        <taxon>Lachnospiraceae</taxon>
        <taxon>Blautia</taxon>
    </lineage>
</organism>
<dbReference type="GO" id="GO:0046872">
    <property type="term" value="F:metal ion binding"/>
    <property type="evidence" value="ECO:0007669"/>
    <property type="project" value="UniProtKB-KW"/>
</dbReference>
<evidence type="ECO:0000259" key="5">
    <source>
        <dbReference type="PROSITE" id="PS51918"/>
    </source>
</evidence>
<feature type="domain" description="Radical SAM core" evidence="5">
    <location>
        <begin position="11"/>
        <end position="250"/>
    </location>
</feature>
<gene>
    <name evidence="6" type="ORF">A4V09_22240</name>
</gene>
<name>A0A1C7IH40_9FIRM</name>
<dbReference type="InterPro" id="IPR013785">
    <property type="entry name" value="Aldolase_TIM"/>
</dbReference>
<dbReference type="GO" id="GO:0051536">
    <property type="term" value="F:iron-sulfur cluster binding"/>
    <property type="evidence" value="ECO:0007669"/>
    <property type="project" value="UniProtKB-KW"/>
</dbReference>
<protein>
    <recommendedName>
        <fullName evidence="5">Radical SAM core domain-containing protein</fullName>
    </recommendedName>
</protein>
<dbReference type="InterPro" id="IPR007197">
    <property type="entry name" value="rSAM"/>
</dbReference>
<dbReference type="InterPro" id="IPR058240">
    <property type="entry name" value="rSAM_sf"/>
</dbReference>
<evidence type="ECO:0000256" key="4">
    <source>
        <dbReference type="ARBA" id="ARBA00023014"/>
    </source>
</evidence>
<dbReference type="PROSITE" id="PS51918">
    <property type="entry name" value="RADICAL_SAM"/>
    <property type="match status" value="1"/>
</dbReference>
<dbReference type="KEGG" id="byl:A4V09_22240"/>
<dbReference type="Pfam" id="PF04055">
    <property type="entry name" value="Radical_SAM"/>
    <property type="match status" value="1"/>
</dbReference>
<dbReference type="SFLD" id="SFLDS00029">
    <property type="entry name" value="Radical_SAM"/>
    <property type="match status" value="1"/>
</dbReference>
<sequence length="367" mass="42991">MEIKMKLYMKDGKINLLFIDFVIREDICNFNCKYCLSNEFDNNSHNDKKRNEAIVYERNSELAKRLDQVMEKILKLFDAPILRISGGELFAIKNIDEFLRKQTHFKAIQVITNGSLLDRQLLDKLIKVKNCQLHISLDGNTLQQNQFRIGNKRANDKLLANLELAYSYGFEIEVGSVLTNVNTGSYLSFLEYLQRYCGKIKAYPFPIRGKIREKYFPYQHQIEQFETILKRYSEFQNVLPSPKYIEEVINVLRQKRELPCVIPKVMIQLFDNGDIVPCPNCWTNKIGNILNDAPNTIVKNMSNDKIYKLFLKDKPRLPYCHSCMTSLDIINLYFSNHMSFQDIVQLPLYANPEIQLILKEFKSHMKG</sequence>
<evidence type="ECO:0000256" key="2">
    <source>
        <dbReference type="ARBA" id="ARBA00022723"/>
    </source>
</evidence>
<dbReference type="STRING" id="1796616.A4V09_22240"/>
<evidence type="ECO:0000256" key="3">
    <source>
        <dbReference type="ARBA" id="ARBA00023004"/>
    </source>
</evidence>
<keyword evidence="3" id="KW-0408">Iron</keyword>
<proteinExistence type="predicted"/>
<dbReference type="SFLD" id="SFLDG01067">
    <property type="entry name" value="SPASM/twitch_domain_containing"/>
    <property type="match status" value="1"/>
</dbReference>
<dbReference type="CDD" id="cd21109">
    <property type="entry name" value="SPASM"/>
    <property type="match status" value="1"/>
</dbReference>
<dbReference type="EMBL" id="CP015405">
    <property type="protein sequence ID" value="ANU78224.2"/>
    <property type="molecule type" value="Genomic_DNA"/>
</dbReference>
<dbReference type="Proteomes" id="UP000092574">
    <property type="component" value="Chromosome"/>
</dbReference>
<dbReference type="GO" id="GO:0003824">
    <property type="term" value="F:catalytic activity"/>
    <property type="evidence" value="ECO:0007669"/>
    <property type="project" value="InterPro"/>
</dbReference>
<keyword evidence="1" id="KW-0949">S-adenosyl-L-methionine</keyword>
<evidence type="ECO:0000313" key="7">
    <source>
        <dbReference type="Proteomes" id="UP000092574"/>
    </source>
</evidence>
<accession>A0A1C7IH40</accession>
<evidence type="ECO:0000313" key="6">
    <source>
        <dbReference type="EMBL" id="ANU78224.2"/>
    </source>
</evidence>
<dbReference type="OrthoDB" id="9807630at2"/>